<feature type="transmembrane region" description="Helical" evidence="12">
    <location>
        <begin position="20"/>
        <end position="38"/>
    </location>
</feature>
<keyword evidence="7 12" id="KW-1133">Transmembrane helix</keyword>
<dbReference type="InterPro" id="IPR001736">
    <property type="entry name" value="PLipase_D/transphosphatidylase"/>
</dbReference>
<feature type="transmembrane region" description="Helical" evidence="12">
    <location>
        <begin position="44"/>
        <end position="67"/>
    </location>
</feature>
<comment type="subcellular location">
    <subcellularLocation>
        <location evidence="1 12">Cell membrane</location>
        <topology evidence="1 12">Multi-pass membrane protein</topology>
    </subcellularLocation>
</comment>
<comment type="catalytic activity">
    <reaction evidence="12">
        <text>2 a 1,2-diacyl-sn-glycero-3-phospho-(1'-sn-glycerol) = a cardiolipin + glycerol</text>
        <dbReference type="Rhea" id="RHEA:31451"/>
        <dbReference type="ChEBI" id="CHEBI:17754"/>
        <dbReference type="ChEBI" id="CHEBI:62237"/>
        <dbReference type="ChEBI" id="CHEBI:64716"/>
    </reaction>
</comment>
<organism evidence="15 16">
    <name type="scientific">Sinobaca qinghaiensis</name>
    <dbReference type="NCBI Taxonomy" id="342944"/>
    <lineage>
        <taxon>Bacteria</taxon>
        <taxon>Bacillati</taxon>
        <taxon>Bacillota</taxon>
        <taxon>Bacilli</taxon>
        <taxon>Bacillales</taxon>
        <taxon>Sporolactobacillaceae</taxon>
        <taxon>Sinobaca</taxon>
    </lineage>
</organism>
<dbReference type="PROSITE" id="PS50035">
    <property type="entry name" value="PLD"/>
    <property type="match status" value="2"/>
</dbReference>
<evidence type="ECO:0000256" key="13">
    <source>
        <dbReference type="NCBIfam" id="TIGR04265"/>
    </source>
</evidence>
<dbReference type="FunFam" id="3.30.870.10:FF:000014">
    <property type="entry name" value="Cardiolipin synthase"/>
    <property type="match status" value="1"/>
</dbReference>
<feature type="active site" evidence="12">
    <location>
        <position position="415"/>
    </location>
</feature>
<reference evidence="15 16" key="1">
    <citation type="submission" date="2018-09" db="EMBL/GenBank/DDBJ databases">
        <title>Genomic Encyclopedia of Archaeal and Bacterial Type Strains, Phase II (KMG-II): from individual species to whole genera.</title>
        <authorList>
            <person name="Goeker M."/>
        </authorList>
    </citation>
    <scope>NUCLEOTIDE SEQUENCE [LARGE SCALE GENOMIC DNA]</scope>
    <source>
        <strain evidence="15 16">DSM 17008</strain>
    </source>
</reference>
<evidence type="ECO:0000256" key="12">
    <source>
        <dbReference type="HAMAP-Rule" id="MF_01916"/>
    </source>
</evidence>
<feature type="domain" description="PLD phosphodiesterase" evidence="14">
    <location>
        <begin position="408"/>
        <end position="435"/>
    </location>
</feature>
<evidence type="ECO:0000256" key="3">
    <source>
        <dbReference type="ARBA" id="ARBA00022516"/>
    </source>
</evidence>
<evidence type="ECO:0000256" key="1">
    <source>
        <dbReference type="ARBA" id="ARBA00004651"/>
    </source>
</evidence>
<dbReference type="InterPro" id="IPR022924">
    <property type="entry name" value="Cardiolipin_synthase"/>
</dbReference>
<dbReference type="InterPro" id="IPR030874">
    <property type="entry name" value="Cardiolipin_synth_Firmi"/>
</dbReference>
<evidence type="ECO:0000256" key="11">
    <source>
        <dbReference type="ARBA" id="ARBA00023264"/>
    </source>
</evidence>
<dbReference type="GO" id="GO:0032049">
    <property type="term" value="P:cardiolipin biosynthetic process"/>
    <property type="evidence" value="ECO:0007669"/>
    <property type="project" value="UniProtKB-UniRule"/>
</dbReference>
<dbReference type="EC" id="2.7.8.-" evidence="12 13"/>
<comment type="function">
    <text evidence="12">Catalyzes the reversible phosphatidyl group transfer from one phosphatidylglycerol molecule to another to form cardiolipin (CL) (diphosphatidylglycerol) and glycerol.</text>
</comment>
<keyword evidence="9 12" id="KW-0472">Membrane</keyword>
<keyword evidence="6" id="KW-0677">Repeat</keyword>
<dbReference type="AlphaFoldDB" id="A0A419UWZ0"/>
<feature type="active site" evidence="12">
    <location>
        <position position="420"/>
    </location>
</feature>
<evidence type="ECO:0000256" key="7">
    <source>
        <dbReference type="ARBA" id="ARBA00022989"/>
    </source>
</evidence>
<dbReference type="SMART" id="SM00155">
    <property type="entry name" value="PLDc"/>
    <property type="match status" value="2"/>
</dbReference>
<dbReference type="PANTHER" id="PTHR21248:SF22">
    <property type="entry name" value="PHOSPHOLIPASE D"/>
    <property type="match status" value="1"/>
</dbReference>
<evidence type="ECO:0000256" key="10">
    <source>
        <dbReference type="ARBA" id="ARBA00023209"/>
    </source>
</evidence>
<keyword evidence="5 12" id="KW-0812">Transmembrane</keyword>
<keyword evidence="3 12" id="KW-0444">Lipid biosynthesis</keyword>
<gene>
    <name evidence="15" type="ORF">ATL39_3089</name>
</gene>
<keyword evidence="10 12" id="KW-0594">Phospholipid biosynthesis</keyword>
<dbReference type="NCBIfam" id="TIGR04265">
    <property type="entry name" value="bac_cardiolipin"/>
    <property type="match status" value="1"/>
</dbReference>
<sequence length="495" mass="56847">MKCHRQKGKIYISFEWWSTLSNVFFLLNILLALSILFIERKSATSTWAWIMLLFFLPVIGFILYLFFGKPLSRKKLKPQHIYSNSNIQKHSAAQLNEIDKGSFARSPLIEEMQDSIRMHLKGNEAVLTMNNTIQIYTDGDEKFQALFHDIENASYHIHLQYFIVQDDKIGNQLMNLLTHKAKQGVSVLFLYDDVGSKSLSADFFTEFLQSGGKAESLLSSKIPFFNLRFNYRNHRKSAVVDGMIGYIGGFNVGDEYVDGHKKLGYWRDTHLRVEGESVHALQNQFLMDWNQASQQHPIKYDETYFPSPTGRETETAIQIVASGPLTSYDHIKTGYLKLITRAKKSIYIQTPYFIPDDSILKALSMAVLSGVDVRIMIPDKPDHLFVRPANMAFVHELLAVGAKVYQYSNGFLHAKTLIIDQKAFSIGSANMDVRSFSLNFEANAFIYDRETAEKMARIFFRDVNVSEEFTMDFFESLSFYARIKKRIARLIAPLL</sequence>
<evidence type="ECO:0000256" key="9">
    <source>
        <dbReference type="ARBA" id="ARBA00023136"/>
    </source>
</evidence>
<dbReference type="Proteomes" id="UP000285120">
    <property type="component" value="Unassembled WGS sequence"/>
</dbReference>
<keyword evidence="2 12" id="KW-1003">Cell membrane</keyword>
<dbReference type="CDD" id="cd09112">
    <property type="entry name" value="PLDc_CLS_2"/>
    <property type="match status" value="1"/>
</dbReference>
<proteinExistence type="inferred from homology"/>
<evidence type="ECO:0000313" key="16">
    <source>
        <dbReference type="Proteomes" id="UP000285120"/>
    </source>
</evidence>
<keyword evidence="8 12" id="KW-0443">Lipid metabolism</keyword>
<evidence type="ECO:0000256" key="2">
    <source>
        <dbReference type="ARBA" id="ARBA00022475"/>
    </source>
</evidence>
<dbReference type="EMBL" id="RAPK01000011">
    <property type="protein sequence ID" value="RKD69663.1"/>
    <property type="molecule type" value="Genomic_DNA"/>
</dbReference>
<evidence type="ECO:0000256" key="6">
    <source>
        <dbReference type="ARBA" id="ARBA00022737"/>
    </source>
</evidence>
<evidence type="ECO:0000256" key="4">
    <source>
        <dbReference type="ARBA" id="ARBA00022679"/>
    </source>
</evidence>
<feature type="domain" description="PLD phosphodiesterase" evidence="14">
    <location>
        <begin position="229"/>
        <end position="256"/>
    </location>
</feature>
<dbReference type="InterPro" id="IPR025202">
    <property type="entry name" value="PLD-like_dom"/>
</dbReference>
<dbReference type="Pfam" id="PF13396">
    <property type="entry name" value="PLDc_N"/>
    <property type="match status" value="1"/>
</dbReference>
<dbReference type="InterPro" id="IPR027379">
    <property type="entry name" value="CLS_N"/>
</dbReference>
<dbReference type="CDD" id="cd09110">
    <property type="entry name" value="PLDc_CLS_1"/>
    <property type="match status" value="1"/>
</dbReference>
<evidence type="ECO:0000256" key="8">
    <source>
        <dbReference type="ARBA" id="ARBA00023098"/>
    </source>
</evidence>
<evidence type="ECO:0000259" key="14">
    <source>
        <dbReference type="PROSITE" id="PS50035"/>
    </source>
</evidence>
<protein>
    <recommendedName>
        <fullName evidence="12 13">Cardiolipin synthase</fullName>
        <shortName evidence="12">CL synthase</shortName>
        <ecNumber evidence="12 13">2.7.8.-</ecNumber>
    </recommendedName>
</protein>
<dbReference type="Gene3D" id="3.30.870.10">
    <property type="entry name" value="Endonuclease Chain A"/>
    <property type="match status" value="2"/>
</dbReference>
<keyword evidence="16" id="KW-1185">Reference proteome</keyword>
<feature type="active site" evidence="12">
    <location>
        <position position="236"/>
    </location>
</feature>
<evidence type="ECO:0000256" key="5">
    <source>
        <dbReference type="ARBA" id="ARBA00022692"/>
    </source>
</evidence>
<dbReference type="PANTHER" id="PTHR21248">
    <property type="entry name" value="CARDIOLIPIN SYNTHASE"/>
    <property type="match status" value="1"/>
</dbReference>
<dbReference type="SUPFAM" id="SSF56024">
    <property type="entry name" value="Phospholipase D/nuclease"/>
    <property type="match status" value="2"/>
</dbReference>
<dbReference type="GO" id="GO:0008808">
    <property type="term" value="F:cardiolipin synthase activity"/>
    <property type="evidence" value="ECO:0007669"/>
    <property type="project" value="UniProtKB-UniRule"/>
</dbReference>
<evidence type="ECO:0000313" key="15">
    <source>
        <dbReference type="EMBL" id="RKD69663.1"/>
    </source>
</evidence>
<name>A0A419UWZ0_9BACL</name>
<keyword evidence="4 12" id="KW-0808">Transferase</keyword>
<dbReference type="Pfam" id="PF13091">
    <property type="entry name" value="PLDc_2"/>
    <property type="match status" value="2"/>
</dbReference>
<feature type="active site" evidence="12">
    <location>
        <position position="234"/>
    </location>
</feature>
<dbReference type="GO" id="GO:0005886">
    <property type="term" value="C:plasma membrane"/>
    <property type="evidence" value="ECO:0007669"/>
    <property type="project" value="UniProtKB-SubCell"/>
</dbReference>
<keyword evidence="11 12" id="KW-1208">Phospholipid metabolism</keyword>
<feature type="active site" evidence="12">
    <location>
        <position position="241"/>
    </location>
</feature>
<comment type="caution">
    <text evidence="15">The sequence shown here is derived from an EMBL/GenBank/DDBJ whole genome shotgun (WGS) entry which is preliminary data.</text>
</comment>
<accession>A0A419UWZ0</accession>
<feature type="active site" evidence="12">
    <location>
        <position position="413"/>
    </location>
</feature>
<dbReference type="HAMAP" id="MF_01916">
    <property type="entry name" value="Cardiolipin_synth_Cls"/>
    <property type="match status" value="1"/>
</dbReference>
<comment type="similarity">
    <text evidence="12">Belongs to the phospholipase D family. Cardiolipin synthase subfamily.</text>
</comment>
<dbReference type="RefSeq" id="WP_342768792.1">
    <property type="nucleotide sequence ID" value="NZ_RAPK01000011.1"/>
</dbReference>